<dbReference type="GO" id="GO:0061630">
    <property type="term" value="F:ubiquitin protein ligase activity"/>
    <property type="evidence" value="ECO:0007669"/>
    <property type="project" value="UniProtKB-EC"/>
</dbReference>
<dbReference type="InterPro" id="IPR010606">
    <property type="entry name" value="Mib_Herc2"/>
</dbReference>
<feature type="region of interest" description="Disordered" evidence="3">
    <location>
        <begin position="949"/>
        <end position="997"/>
    </location>
</feature>
<feature type="domain" description="Cytochrome b5 heme-binding" evidence="4">
    <location>
        <begin position="590"/>
        <end position="666"/>
    </location>
</feature>
<feature type="region of interest" description="Disordered" evidence="3">
    <location>
        <begin position="1504"/>
        <end position="1525"/>
    </location>
</feature>
<feature type="repeat" description="RCC1" evidence="2">
    <location>
        <begin position="134"/>
        <end position="185"/>
    </location>
</feature>
<dbReference type="InterPro" id="IPR001199">
    <property type="entry name" value="Cyt_B5-like_heme/steroid-bd"/>
</dbReference>
<protein>
    <submittedName>
        <fullName evidence="6">E3 ubiquitin-protein ligase herc2</fullName>
        <ecNumber evidence="6">2.3.2.26</ecNumber>
    </submittedName>
</protein>
<dbReference type="EC" id="2.3.2.26" evidence="6"/>
<reference evidence="6" key="1">
    <citation type="submission" date="2023-01" db="EMBL/GenBank/DDBJ databases">
        <title>Genome assembly of the deep-sea coral Lophelia pertusa.</title>
        <authorList>
            <person name="Herrera S."/>
            <person name="Cordes E."/>
        </authorList>
    </citation>
    <scope>NUCLEOTIDE SEQUENCE</scope>
    <source>
        <strain evidence="6">USNM1676648</strain>
        <tissue evidence="6">Polyp</tissue>
    </source>
</reference>
<feature type="domain" description="MIB/HERC2" evidence="5">
    <location>
        <begin position="1241"/>
        <end position="1314"/>
    </location>
</feature>
<dbReference type="InterPro" id="IPR037252">
    <property type="entry name" value="Mib_Herc2_sf"/>
</dbReference>
<sequence>MLVNGLRGYHVIDVACGSGDAHSLAVADDGTVWSWGDGDYGKLGHGGSDGCKAPKVVDKLQSLGVVRVFCGSQFSVALTRDGQLLTWGKGDGSRLGHVTEDHVRYPKLIEVFCGKKIIDFAVGSVHCLVVTEDGEVYSWGRNEQGQLGDTSSIARVEPTLISTIAGKEISGVACGPAQSFAWSSAGHWNVGLRLPFCLDVCKKTFEHLDALLRRVSEDLTGALDWPPPPQEKECIAVATLNLLRLQLHAAITGNVEADDLGLGVGSKLLQSLKQQVVTLASNKGVLKTVQSAAQGALRNGWVLLLPTPEERARALTELLIETCDKPTSSPAGKKFMSDLLINSLMAEGSLESALETAIDNEIKEGAGENDKEKTSESKDRIVDVPLLHLTQQLLKASSTQVLSEFQQLFLKPPTLQWPYTPPPRPMTVELLLKLQRLLIGSFFLHHEDERAWYLIKGEERILSAKQQGAALLLHKYATLVCTHAGEILPVASTLASNGPRHFVVSSQIIQRELTGILLPEFLTAVVLLQTCMPSVMDSSRTVPLVSGLLDLLDKFNRLAPGVQKEDEEDLAWPGGIGSPTPARRRADGDITFIRPEDLENHNKDGGLWVVIHGKVYDLQDFKDQAPCGKELLQSYAASDATQIFEETKHSVEAREMMQAFFVGIFVEPDQELALDSALSVSSPLIDCERTLGLLLGLYACHLAHSTTVTAEEDENERWLASDFFSGGMETLAAPVGNVGRKEKESSESDKSEPFTRQISHGDPAKPFLQALTESKLEDDTALKFLAAIERFCKQKRFVLPIEFPADHPVEKVGRMLMACLLKHQELGNAALSILEGEVHLPVSPRSPSTQDVATSAPSQSSSTHGPPVTVPKPVSEVLKVVYQTKCALVRARQESSRSYEEVCSPALERCQFLFTDLHPAMSSEVSTLSRLRIRNTRPRWAGIVQQMIREKKKSEGKEKPAVREEGDVVHTDADHSEEKALKEKEDVEQKTKQKVDHTALNTSLTSARKVKWLRERMIGSSAETLLMNHIKEFILHDEPVDVEKLRKCLHRQMERGQRRLEGAETLLSLVSKEYLIPSVRYSILCGWQGLLSTHSQAHNAVPHCSADVGLIPPYDRVILETAFRRINSWAISTLREAIIYANDTFKKAETRPNTTPDDFHGGLSLGALPVARFLLATLGVLTAEHNASDMSLILNSGAIGLTQTIMRLAGPCEATEEEDSTLAAIIDEAKAAKKAPTVPMTGPDMAKRMKIGTRVVRGPDWKWGDQDGPPPSEGRVIGELGEDGWVRIQWDTGSTNSYRMGKEGKYDLKLAGPPPVPESSEEEEEDMKDDSKKEKTEIQSIHPTALIRHSCVCLLQALAIGCGLHANSVQIESVRTVSSLLHNLLDAGTSGQVGTVVMAQQHRDWAKLGFIRGISVSPVMCCSLSTSQWVCLLLRVVRGSLPDDDSVPPTVSAVHLPRQILALRLLRTVLPSWDVTKESPRMSEVVARLFALLGRVLMTCHGSLPIQPPSGEKSRKSKRKQRIPASVSATYSSTVAEELLALLRKLHTLEAWNPLVNEFISAQLKSIVTMVTTVKPVQEEQVTQEEEESSQEPVDQGPVMAVLAVIGGVDSRPRLGGLVQHKEWGLGTVCRIAPNGKVTVQCEGQQKAKICSISQVKPVPVVPFSVDNLPMSDAALGIWASLVRLAGTGKKAAEVDQENFQLPAVPGEEGVGTVRCPPVRALLSPKTGGEDVDTSQLRQQQITLGLLKAARVLCSRQDNLRQILNHQASSSDGSSTFSLQHLMCSAIKPSPIKALFDREELEAAALAACQFLANEASRPAEPPTLAVPENNGHGPEQEKPHPQATSKKPSKSKHLQKKKARTRKPTHPHSPHRQ</sequence>
<dbReference type="InterPro" id="IPR051625">
    <property type="entry name" value="Signaling_Regulatory_Domain"/>
</dbReference>
<dbReference type="PANTHER" id="PTHR22872:SF2">
    <property type="entry name" value="INHIBITOR OF BRUTON TYROSINE KINASE"/>
    <property type="match status" value="1"/>
</dbReference>
<dbReference type="OrthoDB" id="239701at2759"/>
<evidence type="ECO:0000259" key="5">
    <source>
        <dbReference type="PROSITE" id="PS51416"/>
    </source>
</evidence>
<dbReference type="PROSITE" id="PS51416">
    <property type="entry name" value="MIB_HERC2"/>
    <property type="match status" value="1"/>
</dbReference>
<dbReference type="Proteomes" id="UP001163046">
    <property type="component" value="Unassembled WGS sequence"/>
</dbReference>
<feature type="region of interest" description="Disordered" evidence="3">
    <location>
        <begin position="1819"/>
        <end position="1874"/>
    </location>
</feature>
<feature type="compositionally biased region" description="Acidic residues" evidence="3">
    <location>
        <begin position="1319"/>
        <end position="1328"/>
    </location>
</feature>
<dbReference type="SUPFAM" id="SSF50985">
    <property type="entry name" value="RCC1/BLIP-II"/>
    <property type="match status" value="1"/>
</dbReference>
<name>A0A9X0CPG0_9CNID</name>
<proteinExistence type="predicted"/>
<dbReference type="Pfam" id="PF00415">
    <property type="entry name" value="RCC1"/>
    <property type="match status" value="3"/>
</dbReference>
<accession>A0A9X0CPG0</accession>
<evidence type="ECO:0000313" key="6">
    <source>
        <dbReference type="EMBL" id="KAJ7371247.1"/>
    </source>
</evidence>
<dbReference type="GO" id="GO:0016567">
    <property type="term" value="P:protein ubiquitination"/>
    <property type="evidence" value="ECO:0007669"/>
    <property type="project" value="InterPro"/>
</dbReference>
<evidence type="ECO:0000256" key="2">
    <source>
        <dbReference type="PROSITE-ProRule" id="PRU00235"/>
    </source>
</evidence>
<dbReference type="Pfam" id="PF00173">
    <property type="entry name" value="Cyt-b5"/>
    <property type="match status" value="1"/>
</dbReference>
<evidence type="ECO:0000256" key="1">
    <source>
        <dbReference type="ARBA" id="ARBA00022737"/>
    </source>
</evidence>
<dbReference type="Gene3D" id="3.10.120.10">
    <property type="entry name" value="Cytochrome b5-like heme/steroid binding domain"/>
    <property type="match status" value="1"/>
</dbReference>
<dbReference type="SMART" id="SM01117">
    <property type="entry name" value="Cyt-b5"/>
    <property type="match status" value="1"/>
</dbReference>
<feature type="compositionally biased region" description="Basic residues" evidence="3">
    <location>
        <begin position="1848"/>
        <end position="1874"/>
    </location>
</feature>
<keyword evidence="6" id="KW-0012">Acyltransferase</keyword>
<dbReference type="InterPro" id="IPR036400">
    <property type="entry name" value="Cyt_B5-like_heme/steroid_sf"/>
</dbReference>
<feature type="region of interest" description="Disordered" evidence="3">
    <location>
        <begin position="737"/>
        <end position="762"/>
    </location>
</feature>
<gene>
    <name evidence="6" type="primary">HERC2_3</name>
    <name evidence="6" type="ORF">OS493_027361</name>
</gene>
<comment type="caution">
    <text evidence="6">The sequence shown here is derived from an EMBL/GenBank/DDBJ whole genome shotgun (WGS) entry which is preliminary data.</text>
</comment>
<feature type="compositionally biased region" description="Basic and acidic residues" evidence="3">
    <location>
        <begin position="739"/>
        <end position="753"/>
    </location>
</feature>
<dbReference type="InterPro" id="IPR009091">
    <property type="entry name" value="RCC1/BLIP-II"/>
</dbReference>
<organism evidence="6 7">
    <name type="scientific">Desmophyllum pertusum</name>
    <dbReference type="NCBI Taxonomy" id="174260"/>
    <lineage>
        <taxon>Eukaryota</taxon>
        <taxon>Metazoa</taxon>
        <taxon>Cnidaria</taxon>
        <taxon>Anthozoa</taxon>
        <taxon>Hexacorallia</taxon>
        <taxon>Scleractinia</taxon>
        <taxon>Caryophylliina</taxon>
        <taxon>Caryophylliidae</taxon>
        <taxon>Desmophyllum</taxon>
    </lineage>
</organism>
<dbReference type="EMBL" id="MU826850">
    <property type="protein sequence ID" value="KAJ7371247.1"/>
    <property type="molecule type" value="Genomic_DNA"/>
</dbReference>
<dbReference type="InterPro" id="IPR000408">
    <property type="entry name" value="Reg_chr_condens"/>
</dbReference>
<feature type="region of interest" description="Disordered" evidence="3">
    <location>
        <begin position="1299"/>
        <end position="1335"/>
    </location>
</feature>
<dbReference type="PROSITE" id="PS50255">
    <property type="entry name" value="CYTOCHROME_B5_2"/>
    <property type="match status" value="1"/>
</dbReference>
<dbReference type="PRINTS" id="PR00633">
    <property type="entry name" value="RCCNDNSATION"/>
</dbReference>
<dbReference type="Pfam" id="PF06701">
    <property type="entry name" value="MIB_HERC2"/>
    <property type="match status" value="1"/>
</dbReference>
<feature type="region of interest" description="Disordered" evidence="3">
    <location>
        <begin position="842"/>
        <end position="871"/>
    </location>
</feature>
<dbReference type="Gene3D" id="2.30.30.40">
    <property type="entry name" value="SH3 Domains"/>
    <property type="match status" value="1"/>
</dbReference>
<evidence type="ECO:0000313" key="7">
    <source>
        <dbReference type="Proteomes" id="UP001163046"/>
    </source>
</evidence>
<keyword evidence="1" id="KW-0677">Repeat</keyword>
<evidence type="ECO:0000256" key="3">
    <source>
        <dbReference type="SAM" id="MobiDB-lite"/>
    </source>
</evidence>
<dbReference type="SUPFAM" id="SSF159034">
    <property type="entry name" value="Mib/herc2 domain-like"/>
    <property type="match status" value="1"/>
</dbReference>
<dbReference type="GO" id="GO:0046872">
    <property type="term" value="F:metal ion binding"/>
    <property type="evidence" value="ECO:0007669"/>
    <property type="project" value="InterPro"/>
</dbReference>
<dbReference type="PROSITE" id="PS50012">
    <property type="entry name" value="RCC1_3"/>
    <property type="match status" value="3"/>
</dbReference>
<keyword evidence="7" id="KW-1185">Reference proteome</keyword>
<dbReference type="Gene3D" id="2.130.10.30">
    <property type="entry name" value="Regulator of chromosome condensation 1/beta-lactamase-inhibitor protein II"/>
    <property type="match status" value="1"/>
</dbReference>
<dbReference type="PANTHER" id="PTHR22872">
    <property type="entry name" value="BTK-BINDING PROTEIN-RELATED"/>
    <property type="match status" value="1"/>
</dbReference>
<dbReference type="FunFam" id="2.30.30.40:FF:000074">
    <property type="entry name" value="E3 ubiquitin-protein ligase HERC2 isoform X1"/>
    <property type="match status" value="1"/>
</dbReference>
<dbReference type="SUPFAM" id="SSF55856">
    <property type="entry name" value="Cytochrome b5-like heme/steroid binding domain"/>
    <property type="match status" value="1"/>
</dbReference>
<evidence type="ECO:0000259" key="4">
    <source>
        <dbReference type="PROSITE" id="PS50255"/>
    </source>
</evidence>
<feature type="repeat" description="RCC1" evidence="2">
    <location>
        <begin position="82"/>
        <end position="133"/>
    </location>
</feature>
<feature type="repeat" description="RCC1" evidence="2">
    <location>
        <begin position="30"/>
        <end position="81"/>
    </location>
</feature>
<feature type="compositionally biased region" description="Polar residues" evidence="3">
    <location>
        <begin position="845"/>
        <end position="864"/>
    </location>
</feature>
<keyword evidence="6" id="KW-0808">Transferase</keyword>